<feature type="compositionally biased region" description="Basic and acidic residues" evidence="1">
    <location>
        <begin position="65"/>
        <end position="78"/>
    </location>
</feature>
<dbReference type="OrthoDB" id="5590282at2759"/>
<dbReference type="EMBL" id="UYRT01002772">
    <property type="protein sequence ID" value="VDK31476.1"/>
    <property type="molecule type" value="Genomic_DNA"/>
</dbReference>
<dbReference type="InterPro" id="IPR036915">
    <property type="entry name" value="Cyclin-like_sf"/>
</dbReference>
<feature type="region of interest" description="Disordered" evidence="1">
    <location>
        <begin position="1"/>
        <end position="109"/>
    </location>
</feature>
<dbReference type="Pfam" id="PF00134">
    <property type="entry name" value="Cyclin_N"/>
    <property type="match status" value="1"/>
</dbReference>
<gene>
    <name evidence="3" type="ORF">GPUH_LOCUS2008</name>
</gene>
<accession>A0A183CZW8</accession>
<feature type="compositionally biased region" description="Basic and acidic residues" evidence="1">
    <location>
        <begin position="1"/>
        <end position="12"/>
    </location>
</feature>
<evidence type="ECO:0000259" key="2">
    <source>
        <dbReference type="Pfam" id="PF00134"/>
    </source>
</evidence>
<protein>
    <submittedName>
        <fullName evidence="5">Cyclin N-terminal domain-containing protein</fullName>
    </submittedName>
</protein>
<dbReference type="AlphaFoldDB" id="A0A183CZW8"/>
<dbReference type="Proteomes" id="UP000271098">
    <property type="component" value="Unassembled WGS sequence"/>
</dbReference>
<evidence type="ECO:0000256" key="1">
    <source>
        <dbReference type="SAM" id="MobiDB-lite"/>
    </source>
</evidence>
<organism evidence="5">
    <name type="scientific">Gongylonema pulchrum</name>
    <dbReference type="NCBI Taxonomy" id="637853"/>
    <lineage>
        <taxon>Eukaryota</taxon>
        <taxon>Metazoa</taxon>
        <taxon>Ecdysozoa</taxon>
        <taxon>Nematoda</taxon>
        <taxon>Chromadorea</taxon>
        <taxon>Rhabditida</taxon>
        <taxon>Spirurina</taxon>
        <taxon>Spiruromorpha</taxon>
        <taxon>Spiruroidea</taxon>
        <taxon>Gongylonematidae</taxon>
        <taxon>Gongylonema</taxon>
    </lineage>
</organism>
<dbReference type="WBParaSite" id="GPUH_0000201401-mRNA-1">
    <property type="protein sequence ID" value="GPUH_0000201401-mRNA-1"/>
    <property type="gene ID" value="GPUH_0000201401"/>
</dbReference>
<dbReference type="SUPFAM" id="SSF47954">
    <property type="entry name" value="Cyclin-like"/>
    <property type="match status" value="1"/>
</dbReference>
<feature type="region of interest" description="Disordered" evidence="1">
    <location>
        <begin position="148"/>
        <end position="168"/>
    </location>
</feature>
<sequence>MLKRQERNKENAPPKAGKQKAGEARQGRIRGPAASDLFGKSKKIDLNTAMRDPARKTLSNVGNTTREEKEASKDEMDLKIPPCAGNTNHTLTETSRQSRSISQEKQRNHMTVGKELAVFIPRVTASGMQLRPMRASAENTTADNFAAHKEKAKIQKPSSNETADNARARDAQTVRVETQMIAAEQQLMPKGQPVTKKHPNNSNCGDACDEYAEDIWQFLEYLESRYELPQNFFSGSKVTPKMRMITLEWFAFFATTFQLLPETFLRTVHLFDRYIVAHLLEIDKVSIKRIRSSMLPMRIVTRDC</sequence>
<proteinExistence type="predicted"/>
<reference evidence="5" key="1">
    <citation type="submission" date="2016-06" db="UniProtKB">
        <authorList>
            <consortium name="WormBaseParasite"/>
        </authorList>
    </citation>
    <scope>IDENTIFICATION</scope>
</reference>
<dbReference type="Gene3D" id="1.10.472.10">
    <property type="entry name" value="Cyclin-like"/>
    <property type="match status" value="2"/>
</dbReference>
<dbReference type="InterPro" id="IPR006671">
    <property type="entry name" value="Cyclin_N"/>
</dbReference>
<name>A0A183CZW8_9BILA</name>
<evidence type="ECO:0000313" key="5">
    <source>
        <dbReference type="WBParaSite" id="GPUH_0000201401-mRNA-1"/>
    </source>
</evidence>
<reference evidence="3 4" key="2">
    <citation type="submission" date="2018-11" db="EMBL/GenBank/DDBJ databases">
        <authorList>
            <consortium name="Pathogen Informatics"/>
        </authorList>
    </citation>
    <scope>NUCLEOTIDE SEQUENCE [LARGE SCALE GENOMIC DNA]</scope>
</reference>
<feature type="domain" description="Cyclin N-terminal" evidence="2">
    <location>
        <begin position="214"/>
        <end position="282"/>
    </location>
</feature>
<evidence type="ECO:0000313" key="3">
    <source>
        <dbReference type="EMBL" id="VDK31476.1"/>
    </source>
</evidence>
<evidence type="ECO:0000313" key="4">
    <source>
        <dbReference type="Proteomes" id="UP000271098"/>
    </source>
</evidence>
<feature type="compositionally biased region" description="Polar residues" evidence="1">
    <location>
        <begin position="85"/>
        <end position="101"/>
    </location>
</feature>
<keyword evidence="4" id="KW-1185">Reference proteome</keyword>